<evidence type="ECO:0008006" key="5">
    <source>
        <dbReference type="Google" id="ProtNLM"/>
    </source>
</evidence>
<gene>
    <name evidence="1" type="ORF">BB347_17470</name>
    <name evidence="2" type="ORF">SAMN05421809_3845</name>
</gene>
<evidence type="ECO:0000313" key="3">
    <source>
        <dbReference type="Proteomes" id="UP000185687"/>
    </source>
</evidence>
<dbReference type="AlphaFoldDB" id="A0A1N7GAI6"/>
<dbReference type="Proteomes" id="UP000185687">
    <property type="component" value="Unassembled WGS sequence"/>
</dbReference>
<evidence type="ECO:0000313" key="4">
    <source>
        <dbReference type="Proteomes" id="UP000187321"/>
    </source>
</evidence>
<sequence>MTKFPTGTVTWANDPTNAHDDRPVIVLSHENRPFSSVECTVMCVGTGAKNYDHYAPELKDEHLSGISFNNKTYLMLWALYTIPPGAIRTGKASGELTETGENLVKKGLLSLFSA</sequence>
<dbReference type="Proteomes" id="UP000187321">
    <property type="component" value="Plasmid unnamed2"/>
</dbReference>
<evidence type="ECO:0000313" key="2">
    <source>
        <dbReference type="EMBL" id="SIS09593.1"/>
    </source>
</evidence>
<dbReference type="EMBL" id="FTNP01000011">
    <property type="protein sequence ID" value="SIS09593.1"/>
    <property type="molecule type" value="Genomic_DNA"/>
</dbReference>
<dbReference type="OrthoDB" id="315488at2157"/>
<geneLocation type="plasmid" evidence="1">
    <name>unnamed2</name>
</geneLocation>
<evidence type="ECO:0000313" key="1">
    <source>
        <dbReference type="EMBL" id="APX98505.1"/>
    </source>
</evidence>
<protein>
    <recommendedName>
        <fullName evidence="5">PemK-like, MazF-like toxin of type II toxin-antitoxin system</fullName>
    </recommendedName>
</protein>
<dbReference type="EMBL" id="CP019329">
    <property type="protein sequence ID" value="APX98505.1"/>
    <property type="molecule type" value="Genomic_DNA"/>
</dbReference>
<keyword evidence="1" id="KW-0614">Plasmid</keyword>
<proteinExistence type="predicted"/>
<keyword evidence="3" id="KW-1185">Reference proteome</keyword>
<dbReference type="KEGG" id="hda:BB347_17470"/>
<reference evidence="1 4" key="1">
    <citation type="submission" date="2017-01" db="EMBL/GenBank/DDBJ databases">
        <title>Complete genome sequence of Haloterrigena daqingensis type strain (JX313T).</title>
        <authorList>
            <person name="Shuang W."/>
        </authorList>
    </citation>
    <scope>NUCLEOTIDE SEQUENCE [LARGE SCALE GENOMIC DNA]</scope>
    <source>
        <strain evidence="4">JX313</strain>
        <strain evidence="1">JX313T</strain>
        <plasmid evidence="4">Plasmid unnamed2</plasmid>
        <plasmid evidence="1">unnamed2</plasmid>
    </source>
</reference>
<reference evidence="2 3" key="2">
    <citation type="submission" date="2017-01" db="EMBL/GenBank/DDBJ databases">
        <authorList>
            <person name="Mah S.A."/>
            <person name="Swanson W.J."/>
            <person name="Moy G.W."/>
            <person name="Vacquier V.D."/>
        </authorList>
    </citation>
    <scope>NUCLEOTIDE SEQUENCE [LARGE SCALE GENOMIC DNA]</scope>
    <source>
        <strain evidence="2 3">CGMCC 1.8909</strain>
    </source>
</reference>
<name>A0A1N7GAI6_9EURY</name>
<accession>A0A1N7GAI6</accession>
<organism evidence="2 3">
    <name type="scientific">Natronorubrum daqingense</name>
    <dbReference type="NCBI Taxonomy" id="588898"/>
    <lineage>
        <taxon>Archaea</taxon>
        <taxon>Methanobacteriati</taxon>
        <taxon>Methanobacteriota</taxon>
        <taxon>Stenosarchaea group</taxon>
        <taxon>Halobacteria</taxon>
        <taxon>Halobacteriales</taxon>
        <taxon>Natrialbaceae</taxon>
        <taxon>Natronorubrum</taxon>
    </lineage>
</organism>